<evidence type="ECO:0000259" key="1">
    <source>
        <dbReference type="Pfam" id="PF02915"/>
    </source>
</evidence>
<dbReference type="EMBL" id="DVFZ01000122">
    <property type="protein sequence ID" value="HIQ84064.1"/>
    <property type="molecule type" value="Genomic_DNA"/>
</dbReference>
<name>A0A9D1CY80_9FIRM</name>
<protein>
    <submittedName>
        <fullName evidence="2">Ferritin family protein</fullName>
    </submittedName>
</protein>
<gene>
    <name evidence="2" type="ORF">IAA52_13320</name>
</gene>
<dbReference type="SUPFAM" id="SSF47240">
    <property type="entry name" value="Ferritin-like"/>
    <property type="match status" value="1"/>
</dbReference>
<dbReference type="Gene3D" id="1.20.1260.10">
    <property type="match status" value="1"/>
</dbReference>
<dbReference type="GO" id="GO:0046872">
    <property type="term" value="F:metal ion binding"/>
    <property type="evidence" value="ECO:0007669"/>
    <property type="project" value="InterPro"/>
</dbReference>
<evidence type="ECO:0000313" key="3">
    <source>
        <dbReference type="Proteomes" id="UP000824260"/>
    </source>
</evidence>
<dbReference type="CDD" id="cd01045">
    <property type="entry name" value="Ferritin_like_AB"/>
    <property type="match status" value="1"/>
</dbReference>
<dbReference type="InterPro" id="IPR012347">
    <property type="entry name" value="Ferritin-like"/>
</dbReference>
<reference evidence="2" key="1">
    <citation type="submission" date="2020-10" db="EMBL/GenBank/DDBJ databases">
        <authorList>
            <person name="Gilroy R."/>
        </authorList>
    </citation>
    <scope>NUCLEOTIDE SEQUENCE</scope>
    <source>
        <strain evidence="2">ChiSjej6B24-2974</strain>
    </source>
</reference>
<organism evidence="2 3">
    <name type="scientific">Candidatus Pullichristensenella stercorigallinarum</name>
    <dbReference type="NCBI Taxonomy" id="2840909"/>
    <lineage>
        <taxon>Bacteria</taxon>
        <taxon>Bacillati</taxon>
        <taxon>Bacillota</taxon>
        <taxon>Clostridia</taxon>
        <taxon>Candidatus Pullichristensenella</taxon>
    </lineage>
</organism>
<proteinExistence type="predicted"/>
<accession>A0A9D1CY80</accession>
<dbReference type="InterPro" id="IPR009078">
    <property type="entry name" value="Ferritin-like_SF"/>
</dbReference>
<sequence length="158" mass="18007">MHDFNDLEGLRIAIEMERRGEALYRKAARVSKKREVIDMLISLAADEVAHAAEFTRLYNEALARRAGYASYGEEASAYLSAVAADIVFPDGLMALREEGFDNVRAVLDYAIASEKDSILFYMELARLSSDQEARRVFLEIAEQERGHMRRLCRQRAEL</sequence>
<dbReference type="Proteomes" id="UP000824260">
    <property type="component" value="Unassembled WGS sequence"/>
</dbReference>
<dbReference type="PANTHER" id="PTHR33531">
    <property type="entry name" value="RUBRERYTHRIN SUBFAMILY"/>
    <property type="match status" value="1"/>
</dbReference>
<dbReference type="GO" id="GO:0016491">
    <property type="term" value="F:oxidoreductase activity"/>
    <property type="evidence" value="ECO:0007669"/>
    <property type="project" value="InterPro"/>
</dbReference>
<dbReference type="AlphaFoldDB" id="A0A9D1CY80"/>
<evidence type="ECO:0000313" key="2">
    <source>
        <dbReference type="EMBL" id="HIQ84064.1"/>
    </source>
</evidence>
<dbReference type="Pfam" id="PF02915">
    <property type="entry name" value="Rubrerythrin"/>
    <property type="match status" value="1"/>
</dbReference>
<feature type="domain" description="Rubrerythrin diiron-binding" evidence="1">
    <location>
        <begin position="106"/>
        <end position="152"/>
    </location>
</feature>
<dbReference type="PANTHER" id="PTHR33531:SF7">
    <property type="entry name" value="HYPOTHETICAL MEMBRANE PROTEIN, CONSERVED"/>
    <property type="match status" value="1"/>
</dbReference>
<comment type="caution">
    <text evidence="2">The sequence shown here is derived from an EMBL/GenBank/DDBJ whole genome shotgun (WGS) entry which is preliminary data.</text>
</comment>
<reference evidence="2" key="2">
    <citation type="journal article" date="2021" name="PeerJ">
        <title>Extensive microbial diversity within the chicken gut microbiome revealed by metagenomics and culture.</title>
        <authorList>
            <person name="Gilroy R."/>
            <person name="Ravi A."/>
            <person name="Getino M."/>
            <person name="Pursley I."/>
            <person name="Horton D.L."/>
            <person name="Alikhan N.F."/>
            <person name="Baker D."/>
            <person name="Gharbi K."/>
            <person name="Hall N."/>
            <person name="Watson M."/>
            <person name="Adriaenssens E.M."/>
            <person name="Foster-Nyarko E."/>
            <person name="Jarju S."/>
            <person name="Secka A."/>
            <person name="Antonio M."/>
            <person name="Oren A."/>
            <person name="Chaudhuri R.R."/>
            <person name="La Ragione R."/>
            <person name="Hildebrand F."/>
            <person name="Pallen M.J."/>
        </authorList>
    </citation>
    <scope>NUCLEOTIDE SEQUENCE</scope>
    <source>
        <strain evidence="2">ChiSjej6B24-2974</strain>
    </source>
</reference>
<dbReference type="InterPro" id="IPR003251">
    <property type="entry name" value="Rr_diiron-bd_dom"/>
</dbReference>